<dbReference type="GO" id="GO:0009451">
    <property type="term" value="P:RNA modification"/>
    <property type="evidence" value="ECO:0007669"/>
    <property type="project" value="InterPro"/>
</dbReference>
<dbReference type="GO" id="GO:0003723">
    <property type="term" value="F:RNA binding"/>
    <property type="evidence" value="ECO:0007669"/>
    <property type="project" value="InterPro"/>
</dbReference>
<dbReference type="InterPro" id="IPR011990">
    <property type="entry name" value="TPR-like_helical_dom_sf"/>
</dbReference>
<gene>
    <name evidence="3" type="ORF">SI7747_09011386</name>
</gene>
<dbReference type="Proteomes" id="UP001189122">
    <property type="component" value="Unassembled WGS sequence"/>
</dbReference>
<dbReference type="PANTHER" id="PTHR47926">
    <property type="entry name" value="PENTATRICOPEPTIDE REPEAT-CONTAINING PROTEIN"/>
    <property type="match status" value="1"/>
</dbReference>
<dbReference type="EMBL" id="CACRZD030000009">
    <property type="protein sequence ID" value="CAA6664997.1"/>
    <property type="molecule type" value="Genomic_DNA"/>
</dbReference>
<keyword evidence="1" id="KW-0677">Repeat</keyword>
<feature type="repeat" description="PPR" evidence="2">
    <location>
        <begin position="190"/>
        <end position="224"/>
    </location>
</feature>
<evidence type="ECO:0000256" key="2">
    <source>
        <dbReference type="PROSITE-ProRule" id="PRU00708"/>
    </source>
</evidence>
<dbReference type="SUPFAM" id="SSF48452">
    <property type="entry name" value="TPR-like"/>
    <property type="match status" value="1"/>
</dbReference>
<protein>
    <submittedName>
        <fullName evidence="3">Uncharacterized protein</fullName>
    </submittedName>
</protein>
<dbReference type="InterPro" id="IPR046960">
    <property type="entry name" value="PPR_At4g14850-like_plant"/>
</dbReference>
<organism evidence="3">
    <name type="scientific">Spirodela intermedia</name>
    <name type="common">Intermediate duckweed</name>
    <dbReference type="NCBI Taxonomy" id="51605"/>
    <lineage>
        <taxon>Eukaryota</taxon>
        <taxon>Viridiplantae</taxon>
        <taxon>Streptophyta</taxon>
        <taxon>Embryophyta</taxon>
        <taxon>Tracheophyta</taxon>
        <taxon>Spermatophyta</taxon>
        <taxon>Magnoliopsida</taxon>
        <taxon>Liliopsida</taxon>
        <taxon>Araceae</taxon>
        <taxon>Lemnoideae</taxon>
        <taxon>Spirodela</taxon>
    </lineage>
</organism>
<dbReference type="Pfam" id="PF01535">
    <property type="entry name" value="PPR"/>
    <property type="match status" value="8"/>
</dbReference>
<proteinExistence type="predicted"/>
<dbReference type="Gene3D" id="1.25.40.10">
    <property type="entry name" value="Tetratricopeptide repeat domain"/>
    <property type="match status" value="4"/>
</dbReference>
<dbReference type="Pfam" id="PF13041">
    <property type="entry name" value="PPR_2"/>
    <property type="match status" value="1"/>
</dbReference>
<evidence type="ECO:0000256" key="1">
    <source>
        <dbReference type="ARBA" id="ARBA00022737"/>
    </source>
</evidence>
<name>A0A7I8J452_SPIIN</name>
<dbReference type="AlphaFoldDB" id="A0A7I8J452"/>
<keyword evidence="4" id="KW-1185">Reference proteome</keyword>
<sequence>MLMYLRRCTSTSVRSVDHPFPGSVTTPTHRSLSTSEIYKANVKINRLVRDGKIDAARKLFDEMPERDVVSWNTMIAAHYRRSDFDKSKRLFQLMPEKSIVSWNSMISASIQNGDIEEAFDYFRKMPKRNVASWNAMISGLVRYDRLDEAERLFREMPRRNVISYTALVDGLCRSGNIQRARCLFDKMQKNSVSWAVMISGYVQNDLFDEARNVFHQMPEKSVVAITAMMTGYCKEGEWMMQGNFLKTCMERILKSKGRTFMHSTGYANNGRGEEALRLYIKMLQLGMKQDHSTLLILLTACSVVSSIQSGRQIHAISVKNGFESDLSICNTCITMYSKCGSLIDSDLIFRRIQTPDLVSWNTIIAAFGQHGLYEKARTMFHNLIANGFRPDNVTFLNILSACGHAGKVNDSILWFNIMVFEYQISPKTEHFSCLVDIAGRAGQLDRACEVINKMPFEADSAVWSALLGACQACLNIELAELVAKRLVEINPQDSGAYVMLSNIYAATRNWRDVMRVRSLMKKHGVRKQPGYSWTEVADTVHVFLGGDISHPDIKRIHSELGILHLHMIWGNVEFTEYITC</sequence>
<dbReference type="EMBL" id="LR743596">
    <property type="protein sequence ID" value="CAA2625646.1"/>
    <property type="molecule type" value="Genomic_DNA"/>
</dbReference>
<evidence type="ECO:0000313" key="4">
    <source>
        <dbReference type="Proteomes" id="UP001189122"/>
    </source>
</evidence>
<dbReference type="InterPro" id="IPR046848">
    <property type="entry name" value="E_motif"/>
</dbReference>
<dbReference type="PANTHER" id="PTHR47926:SF436">
    <property type="entry name" value="PENTATRICOPEPTIDE REPEAT-CONTAINING PROTEIN ELI1, CHLOROPLASTIC-LIKE ISOFORM X2"/>
    <property type="match status" value="1"/>
</dbReference>
<dbReference type="NCBIfam" id="TIGR00756">
    <property type="entry name" value="PPR"/>
    <property type="match status" value="7"/>
</dbReference>
<feature type="repeat" description="PPR" evidence="2">
    <location>
        <begin position="356"/>
        <end position="390"/>
    </location>
</feature>
<feature type="repeat" description="PPR" evidence="2">
    <location>
        <begin position="129"/>
        <end position="163"/>
    </location>
</feature>
<dbReference type="PROSITE" id="PS51375">
    <property type="entry name" value="PPR"/>
    <property type="match status" value="4"/>
</dbReference>
<dbReference type="Pfam" id="PF20431">
    <property type="entry name" value="E_motif"/>
    <property type="match status" value="1"/>
</dbReference>
<feature type="repeat" description="PPR" evidence="2">
    <location>
        <begin position="67"/>
        <end position="101"/>
    </location>
</feature>
<evidence type="ECO:0000313" key="3">
    <source>
        <dbReference type="EMBL" id="CAA2625646.1"/>
    </source>
</evidence>
<dbReference type="InterPro" id="IPR002885">
    <property type="entry name" value="PPR_rpt"/>
</dbReference>
<dbReference type="FunFam" id="1.25.40.10:FF:000280">
    <property type="entry name" value="Pentatricopeptide repeat-containing protein"/>
    <property type="match status" value="1"/>
</dbReference>
<accession>A0A7I8J452</accession>
<dbReference type="FunFam" id="1.25.40.10:FF:000344">
    <property type="entry name" value="Pentatricopeptide repeat-containing protein"/>
    <property type="match status" value="1"/>
</dbReference>
<reference evidence="3 4" key="1">
    <citation type="submission" date="2019-12" db="EMBL/GenBank/DDBJ databases">
        <authorList>
            <person name="Scholz U."/>
            <person name="Mascher M."/>
            <person name="Fiebig A."/>
        </authorList>
    </citation>
    <scope>NUCLEOTIDE SEQUENCE</scope>
</reference>